<dbReference type="Gene3D" id="3.10.420.10">
    <property type="entry name" value="SecB-like"/>
    <property type="match status" value="1"/>
</dbReference>
<sequence>MAEEEGNITSGNQDAAAANGADTAPQVGMLNQYIKDLSVENPNAPRSYSWTSQPQVDVQVNIQVNSINEEVNEVVMTLGVKAATDEGVQFNVELDYATLFGLRNINDEQAHPFLFGEAPRLMFPFARRVIADAVRDAGFPPLVLEPIDFNQLYIQQRAQAAQMAEQQPAGEA</sequence>
<evidence type="ECO:0000256" key="6">
    <source>
        <dbReference type="HAMAP-Rule" id="MF_00821"/>
    </source>
</evidence>
<evidence type="ECO:0000256" key="3">
    <source>
        <dbReference type="ARBA" id="ARBA00022927"/>
    </source>
</evidence>
<keyword evidence="8" id="KW-1185">Reference proteome</keyword>
<dbReference type="PRINTS" id="PR01594">
    <property type="entry name" value="SECBCHAPRONE"/>
</dbReference>
<gene>
    <name evidence="6 7" type="primary">secB</name>
    <name evidence="7" type="ORF">ACFOWX_10720</name>
</gene>
<keyword evidence="3 6" id="KW-0653">Protein transport</keyword>
<evidence type="ECO:0000256" key="4">
    <source>
        <dbReference type="ARBA" id="ARBA00023010"/>
    </source>
</evidence>
<evidence type="ECO:0000256" key="5">
    <source>
        <dbReference type="ARBA" id="ARBA00023186"/>
    </source>
</evidence>
<name>A0ABV8RKT4_9SPHN</name>
<reference evidence="8" key="1">
    <citation type="journal article" date="2019" name="Int. J. Syst. Evol. Microbiol.">
        <title>The Global Catalogue of Microorganisms (GCM) 10K type strain sequencing project: providing services to taxonomists for standard genome sequencing and annotation.</title>
        <authorList>
            <consortium name="The Broad Institute Genomics Platform"/>
            <consortium name="The Broad Institute Genome Sequencing Center for Infectious Disease"/>
            <person name="Wu L."/>
            <person name="Ma J."/>
        </authorList>
    </citation>
    <scope>NUCLEOTIDE SEQUENCE [LARGE SCALE GENOMIC DNA]</scope>
    <source>
        <strain evidence="8">CECT 8531</strain>
    </source>
</reference>
<proteinExistence type="inferred from homology"/>
<protein>
    <recommendedName>
        <fullName evidence="6">Protein-export protein SecB</fullName>
    </recommendedName>
</protein>
<dbReference type="NCBIfam" id="TIGR00809">
    <property type="entry name" value="secB"/>
    <property type="match status" value="1"/>
</dbReference>
<dbReference type="RefSeq" id="WP_381423941.1">
    <property type="nucleotide sequence ID" value="NZ_JBHSDH010000013.1"/>
</dbReference>
<accession>A0ABV8RKT4</accession>
<evidence type="ECO:0000313" key="8">
    <source>
        <dbReference type="Proteomes" id="UP001595887"/>
    </source>
</evidence>
<dbReference type="Pfam" id="PF02556">
    <property type="entry name" value="SecB"/>
    <property type="match status" value="1"/>
</dbReference>
<organism evidence="7 8">
    <name type="scientific">Sphingorhabdus arenilitoris</name>
    <dbReference type="NCBI Taxonomy" id="1490041"/>
    <lineage>
        <taxon>Bacteria</taxon>
        <taxon>Pseudomonadati</taxon>
        <taxon>Pseudomonadota</taxon>
        <taxon>Alphaproteobacteria</taxon>
        <taxon>Sphingomonadales</taxon>
        <taxon>Sphingomonadaceae</taxon>
        <taxon>Sphingorhabdus</taxon>
    </lineage>
</organism>
<evidence type="ECO:0000313" key="7">
    <source>
        <dbReference type="EMBL" id="MFC4292886.1"/>
    </source>
</evidence>
<dbReference type="NCBIfam" id="NF004392">
    <property type="entry name" value="PRK05751.1-3"/>
    <property type="match status" value="1"/>
</dbReference>
<dbReference type="PANTHER" id="PTHR36918">
    <property type="match status" value="1"/>
</dbReference>
<keyword evidence="4 6" id="KW-0811">Translocation</keyword>
<evidence type="ECO:0000256" key="2">
    <source>
        <dbReference type="ARBA" id="ARBA00022448"/>
    </source>
</evidence>
<comment type="caution">
    <text evidence="7">The sequence shown here is derived from an EMBL/GenBank/DDBJ whole genome shotgun (WGS) entry which is preliminary data.</text>
</comment>
<dbReference type="SUPFAM" id="SSF54611">
    <property type="entry name" value="SecB-like"/>
    <property type="match status" value="1"/>
</dbReference>
<keyword evidence="2 6" id="KW-0813">Transport</keyword>
<comment type="similarity">
    <text evidence="1 6">Belongs to the SecB family.</text>
</comment>
<dbReference type="HAMAP" id="MF_00821">
    <property type="entry name" value="SecB"/>
    <property type="match status" value="1"/>
</dbReference>
<comment type="function">
    <text evidence="6">One of the proteins required for the normal export of preproteins out of the cell cytoplasm. It is a molecular chaperone that binds to a subset of precursor proteins, maintaining them in a translocation-competent state. It also specifically binds to its receptor SecA.</text>
</comment>
<comment type="subcellular location">
    <subcellularLocation>
        <location evidence="6">Cytoplasm</location>
    </subcellularLocation>
</comment>
<dbReference type="InterPro" id="IPR003708">
    <property type="entry name" value="SecB"/>
</dbReference>
<comment type="subunit">
    <text evidence="6">Homotetramer, a dimer of dimers. One homotetramer interacts with 1 SecA dimer.</text>
</comment>
<keyword evidence="5 6" id="KW-0143">Chaperone</keyword>
<dbReference type="Proteomes" id="UP001595887">
    <property type="component" value="Unassembled WGS sequence"/>
</dbReference>
<keyword evidence="6" id="KW-0963">Cytoplasm</keyword>
<dbReference type="EMBL" id="JBHSDH010000013">
    <property type="protein sequence ID" value="MFC4292886.1"/>
    <property type="molecule type" value="Genomic_DNA"/>
</dbReference>
<dbReference type="InterPro" id="IPR035958">
    <property type="entry name" value="SecB-like_sf"/>
</dbReference>
<dbReference type="PANTHER" id="PTHR36918:SF1">
    <property type="entry name" value="PROTEIN-EXPORT PROTEIN SECB"/>
    <property type="match status" value="1"/>
</dbReference>
<evidence type="ECO:0000256" key="1">
    <source>
        <dbReference type="ARBA" id="ARBA00009990"/>
    </source>
</evidence>